<sequence length="305" mass="35374">MVLVLSPSSNFVPTFMWLLRREQRPVDCLDYTVDLCDYDVPYHVRFAIDNDVRCGQCYDVSVSSSGVILEKRTDLLQRAEVRVCAFDIETPKLPSKFPDAEYDLIMMISYMVDGQGYLIINRECLGQRHRGLGVYSKTRFQECFKVTNVKNEVELLQQWFAHMQEVKPGIFVTYNGDYFDWPFIESRAGYHGIKMSDAVTKAKLGYDPLEVNPEDMVRFAKEKPQMMASYSVSDAVATYYLYMTYVHPFIFSLATIIPMWPDEVLRKGSGTLCEMLLMVQAYKANVICPSKHQSDPEKFYKFYFD</sequence>
<keyword evidence="1" id="KW-0862">Zinc</keyword>
<dbReference type="OMA" id="VICPSKH"/>
<dbReference type="InterPro" id="IPR029703">
    <property type="entry name" value="POL2"/>
</dbReference>
<comment type="subcellular location">
    <subcellularLocation>
        <location evidence="1">Nucleus</location>
    </subcellularLocation>
</comment>
<dbReference type="SUPFAM" id="SSF53098">
    <property type="entry name" value="Ribonuclease H-like"/>
    <property type="match status" value="1"/>
</dbReference>
<comment type="cofactor">
    <cofactor evidence="1">
        <name>[4Fe-4S] cluster</name>
        <dbReference type="ChEBI" id="CHEBI:49883"/>
    </cofactor>
</comment>
<keyword evidence="1" id="KW-0239">DNA-directed DNA polymerase</keyword>
<keyword evidence="1" id="KW-0235">DNA replication</keyword>
<protein>
    <recommendedName>
        <fullName evidence="1">DNA polymerase epsilon catalytic subunit</fullName>
        <ecNumber evidence="1">2.7.7.7</ecNumber>
    </recommendedName>
</protein>
<comment type="function">
    <text evidence="1">DNA polymerase II participates in chromosomal DNA replication.</text>
</comment>
<dbReference type="GO" id="GO:0008310">
    <property type="term" value="F:single-stranded DNA 3'-5' DNA exonuclease activity"/>
    <property type="evidence" value="ECO:0007669"/>
    <property type="project" value="TreeGrafter"/>
</dbReference>
<keyword evidence="1" id="KW-0548">Nucleotidyltransferase</keyword>
<keyword evidence="4" id="KW-1185">Reference proteome</keyword>
<dbReference type="PANTHER" id="PTHR10670:SF0">
    <property type="entry name" value="DNA POLYMERASE EPSILON CATALYTIC SUBUNIT A"/>
    <property type="match status" value="1"/>
</dbReference>
<dbReference type="GO" id="GO:0045004">
    <property type="term" value="P:DNA replication proofreading"/>
    <property type="evidence" value="ECO:0007669"/>
    <property type="project" value="TreeGrafter"/>
</dbReference>
<evidence type="ECO:0000313" key="4">
    <source>
        <dbReference type="Proteomes" id="UP000188268"/>
    </source>
</evidence>
<dbReference type="EC" id="2.7.7.7" evidence="1"/>
<keyword evidence="1" id="KW-0863">Zinc-finger</keyword>
<dbReference type="GO" id="GO:0008622">
    <property type="term" value="C:epsilon DNA polymerase complex"/>
    <property type="evidence" value="ECO:0007669"/>
    <property type="project" value="InterPro"/>
</dbReference>
<dbReference type="GO" id="GO:0000278">
    <property type="term" value="P:mitotic cell cycle"/>
    <property type="evidence" value="ECO:0007669"/>
    <property type="project" value="TreeGrafter"/>
</dbReference>
<dbReference type="PANTHER" id="PTHR10670">
    <property type="entry name" value="DNA POLYMERASE EPSILON CATALYTIC SUBUNIT A"/>
    <property type="match status" value="1"/>
</dbReference>
<evidence type="ECO:0000313" key="3">
    <source>
        <dbReference type="EMBL" id="OMO97634.1"/>
    </source>
</evidence>
<dbReference type="GO" id="GO:0006272">
    <property type="term" value="P:leading strand elongation"/>
    <property type="evidence" value="ECO:0007669"/>
    <property type="project" value="TreeGrafter"/>
</dbReference>
<dbReference type="GO" id="GO:0008270">
    <property type="term" value="F:zinc ion binding"/>
    <property type="evidence" value="ECO:0007669"/>
    <property type="project" value="UniProtKB-KW"/>
</dbReference>
<dbReference type="GO" id="GO:0006297">
    <property type="term" value="P:nucleotide-excision repair, DNA gap filling"/>
    <property type="evidence" value="ECO:0007669"/>
    <property type="project" value="TreeGrafter"/>
</dbReference>
<feature type="domain" description="DNA-directed DNA polymerase family B exonuclease" evidence="2">
    <location>
        <begin position="37"/>
        <end position="199"/>
    </location>
</feature>
<keyword evidence="1" id="KW-0238">DNA-binding</keyword>
<keyword evidence="1" id="KW-0808">Transferase</keyword>
<dbReference type="EMBL" id="AWWV01007199">
    <property type="protein sequence ID" value="OMO97634.1"/>
    <property type="molecule type" value="Genomic_DNA"/>
</dbReference>
<dbReference type="STRING" id="210143.A0A1R3JS58"/>
<name>A0A1R3JS58_COCAP</name>
<keyword evidence="1" id="KW-0411">Iron-sulfur</keyword>
<dbReference type="Pfam" id="PF03104">
    <property type="entry name" value="DNA_pol_B_exo1"/>
    <property type="match status" value="1"/>
</dbReference>
<dbReference type="GO" id="GO:0051539">
    <property type="term" value="F:4 iron, 4 sulfur cluster binding"/>
    <property type="evidence" value="ECO:0007669"/>
    <property type="project" value="UniProtKB-KW"/>
</dbReference>
<keyword evidence="1" id="KW-0539">Nucleus</keyword>
<proteinExistence type="inferred from homology"/>
<comment type="similarity">
    <text evidence="1">Belongs to the DNA polymerase type-B family.</text>
</comment>
<dbReference type="OrthoDB" id="10060449at2759"/>
<dbReference type="Gramene" id="OMO97634">
    <property type="protein sequence ID" value="OMO97634"/>
    <property type="gene ID" value="CCACVL1_04499"/>
</dbReference>
<evidence type="ECO:0000256" key="1">
    <source>
        <dbReference type="RuleBase" id="RU365029"/>
    </source>
</evidence>
<keyword evidence="1" id="KW-0479">Metal-binding</keyword>
<comment type="catalytic activity">
    <reaction evidence="1">
        <text>DNA(n) + a 2'-deoxyribonucleoside 5'-triphosphate = DNA(n+1) + diphosphate</text>
        <dbReference type="Rhea" id="RHEA:22508"/>
        <dbReference type="Rhea" id="RHEA-COMP:17339"/>
        <dbReference type="Rhea" id="RHEA-COMP:17340"/>
        <dbReference type="ChEBI" id="CHEBI:33019"/>
        <dbReference type="ChEBI" id="CHEBI:61560"/>
        <dbReference type="ChEBI" id="CHEBI:173112"/>
        <dbReference type="EC" id="2.7.7.7"/>
    </reaction>
</comment>
<reference evidence="3 4" key="1">
    <citation type="submission" date="2013-09" db="EMBL/GenBank/DDBJ databases">
        <title>Corchorus capsularis genome sequencing.</title>
        <authorList>
            <person name="Alam M."/>
            <person name="Haque M.S."/>
            <person name="Islam M.S."/>
            <person name="Emdad E.M."/>
            <person name="Islam M.M."/>
            <person name="Ahmed B."/>
            <person name="Halim A."/>
            <person name="Hossen Q.M.M."/>
            <person name="Hossain M.Z."/>
            <person name="Ahmed R."/>
            <person name="Khan M.M."/>
            <person name="Islam R."/>
            <person name="Rashid M.M."/>
            <person name="Khan S.A."/>
            <person name="Rahman M.S."/>
            <person name="Alam M."/>
        </authorList>
    </citation>
    <scope>NUCLEOTIDE SEQUENCE [LARGE SCALE GENOMIC DNA]</scope>
    <source>
        <strain evidence="4">cv. CVL-1</strain>
        <tissue evidence="3">Whole seedling</tissue>
    </source>
</reference>
<organism evidence="3 4">
    <name type="scientific">Corchorus capsularis</name>
    <name type="common">Jute</name>
    <dbReference type="NCBI Taxonomy" id="210143"/>
    <lineage>
        <taxon>Eukaryota</taxon>
        <taxon>Viridiplantae</taxon>
        <taxon>Streptophyta</taxon>
        <taxon>Embryophyta</taxon>
        <taxon>Tracheophyta</taxon>
        <taxon>Spermatophyta</taxon>
        <taxon>Magnoliopsida</taxon>
        <taxon>eudicotyledons</taxon>
        <taxon>Gunneridae</taxon>
        <taxon>Pentapetalae</taxon>
        <taxon>rosids</taxon>
        <taxon>malvids</taxon>
        <taxon>Malvales</taxon>
        <taxon>Malvaceae</taxon>
        <taxon>Grewioideae</taxon>
        <taxon>Apeibeae</taxon>
        <taxon>Corchorus</taxon>
    </lineage>
</organism>
<accession>A0A1R3JS58</accession>
<dbReference type="AlphaFoldDB" id="A0A1R3JS58"/>
<comment type="caution">
    <text evidence="3">The sequence shown here is derived from an EMBL/GenBank/DDBJ whole genome shotgun (WGS) entry which is preliminary data.</text>
</comment>
<keyword evidence="1" id="KW-0408">Iron</keyword>
<evidence type="ECO:0000259" key="2">
    <source>
        <dbReference type="Pfam" id="PF03104"/>
    </source>
</evidence>
<keyword evidence="1" id="KW-0004">4Fe-4S</keyword>
<dbReference type="Gene3D" id="3.30.420.10">
    <property type="entry name" value="Ribonuclease H-like superfamily/Ribonuclease H"/>
    <property type="match status" value="2"/>
</dbReference>
<dbReference type="GO" id="GO:0003887">
    <property type="term" value="F:DNA-directed DNA polymerase activity"/>
    <property type="evidence" value="ECO:0007669"/>
    <property type="project" value="UniProtKB-KW"/>
</dbReference>
<dbReference type="GO" id="GO:0006287">
    <property type="term" value="P:base-excision repair, gap-filling"/>
    <property type="evidence" value="ECO:0007669"/>
    <property type="project" value="TreeGrafter"/>
</dbReference>
<dbReference type="InterPro" id="IPR012337">
    <property type="entry name" value="RNaseH-like_sf"/>
</dbReference>
<dbReference type="GO" id="GO:0003677">
    <property type="term" value="F:DNA binding"/>
    <property type="evidence" value="ECO:0007669"/>
    <property type="project" value="UniProtKB-KW"/>
</dbReference>
<dbReference type="Proteomes" id="UP000188268">
    <property type="component" value="Unassembled WGS sequence"/>
</dbReference>
<dbReference type="InterPro" id="IPR036397">
    <property type="entry name" value="RNaseH_sf"/>
</dbReference>
<gene>
    <name evidence="3" type="ORF">CCACVL1_04499</name>
</gene>
<dbReference type="InterPro" id="IPR006133">
    <property type="entry name" value="DNA-dir_DNA_pol_B_exonuc"/>
</dbReference>